<evidence type="ECO:0000313" key="2">
    <source>
        <dbReference type="Proteomes" id="UP001057402"/>
    </source>
</evidence>
<sequence length="369" mass="40699">MISSPLPSSLNHKMSVQEVQITTPAEDDDFLFAMEIASISALPFVTKTIIELGIIDAVAASPLSPSEVASRISSRNPDAPALLDRMSRLLASYSILSCSLHEEDGTFKTLYGLGPKGKFFLRRDTGSVSPLLLYLQHKRVVDGWSHLKDVILEGGIPFNRANGMTLFESHDKDTKFGEVFNSAMRGPTSIIIRKLVDGYPGFLDINTLVDVGGGVGSTLQIILEKHPNIKGINYDLPHVIKNAPAHPRIKHVSGNMFESIPKADAIFMKWIVHAEDDANCAKLMKNCWDALPEHGKVLIVDAVVPEQPNSDIVAWNSFLPDMIMLNVAPGKGRDRSMKEFEAIAAQAGFHPPKVVWRAYNSWVIEFEKM</sequence>
<proteinExistence type="predicted"/>
<reference evidence="2" key="1">
    <citation type="journal article" date="2023" name="Front. Plant Sci.">
        <title>Chromosomal-level genome assembly of Melastoma candidum provides insights into trichome evolution.</title>
        <authorList>
            <person name="Zhong Y."/>
            <person name="Wu W."/>
            <person name="Sun C."/>
            <person name="Zou P."/>
            <person name="Liu Y."/>
            <person name="Dai S."/>
            <person name="Zhou R."/>
        </authorList>
    </citation>
    <scope>NUCLEOTIDE SEQUENCE [LARGE SCALE GENOMIC DNA]</scope>
</reference>
<evidence type="ECO:0000313" key="1">
    <source>
        <dbReference type="EMBL" id="KAI4364302.1"/>
    </source>
</evidence>
<comment type="caution">
    <text evidence="1">The sequence shown here is derived from an EMBL/GenBank/DDBJ whole genome shotgun (WGS) entry which is preliminary data.</text>
</comment>
<name>A0ACB9QEP9_9MYRT</name>
<organism evidence="1 2">
    <name type="scientific">Melastoma candidum</name>
    <dbReference type="NCBI Taxonomy" id="119954"/>
    <lineage>
        <taxon>Eukaryota</taxon>
        <taxon>Viridiplantae</taxon>
        <taxon>Streptophyta</taxon>
        <taxon>Embryophyta</taxon>
        <taxon>Tracheophyta</taxon>
        <taxon>Spermatophyta</taxon>
        <taxon>Magnoliopsida</taxon>
        <taxon>eudicotyledons</taxon>
        <taxon>Gunneridae</taxon>
        <taxon>Pentapetalae</taxon>
        <taxon>rosids</taxon>
        <taxon>malvids</taxon>
        <taxon>Myrtales</taxon>
        <taxon>Melastomataceae</taxon>
        <taxon>Melastomatoideae</taxon>
        <taxon>Melastomateae</taxon>
        <taxon>Melastoma</taxon>
    </lineage>
</organism>
<protein>
    <submittedName>
        <fullName evidence="1">Uncharacterized protein</fullName>
    </submittedName>
</protein>
<keyword evidence="2" id="KW-1185">Reference proteome</keyword>
<dbReference type="EMBL" id="CM042885">
    <property type="protein sequence ID" value="KAI4364302.1"/>
    <property type="molecule type" value="Genomic_DNA"/>
</dbReference>
<accession>A0ACB9QEP9</accession>
<dbReference type="Proteomes" id="UP001057402">
    <property type="component" value="Chromosome 6"/>
</dbReference>
<gene>
    <name evidence="1" type="ORF">MLD38_020413</name>
</gene>